<gene>
    <name evidence="6" type="ORF">M0811_01927</name>
</gene>
<dbReference type="PANTHER" id="PTHR19317">
    <property type="entry name" value="PRENYLATED RAB ACCEPTOR 1-RELATED"/>
    <property type="match status" value="1"/>
</dbReference>
<reference evidence="6" key="1">
    <citation type="submission" date="2022-10" db="EMBL/GenBank/DDBJ databases">
        <title>Novel sulphate-reducing endosymbionts in the free-living metamonad Anaeramoeba.</title>
        <authorList>
            <person name="Jerlstrom-Hultqvist J."/>
            <person name="Cepicka I."/>
            <person name="Gallot-Lavallee L."/>
            <person name="Salas-Leiva D."/>
            <person name="Curtis B.A."/>
            <person name="Zahonova K."/>
            <person name="Pipaliya S."/>
            <person name="Dacks J."/>
            <person name="Roger A.J."/>
        </authorList>
    </citation>
    <scope>NUCLEOTIDE SEQUENCE</scope>
    <source>
        <strain evidence="6">BMAN</strain>
    </source>
</reference>
<keyword evidence="3 5" id="KW-1133">Transmembrane helix</keyword>
<keyword evidence="7" id="KW-1185">Reference proteome</keyword>
<evidence type="ECO:0000256" key="4">
    <source>
        <dbReference type="ARBA" id="ARBA00023136"/>
    </source>
</evidence>
<evidence type="ECO:0000256" key="2">
    <source>
        <dbReference type="ARBA" id="ARBA00022692"/>
    </source>
</evidence>
<evidence type="ECO:0000313" key="6">
    <source>
        <dbReference type="EMBL" id="KAJ5070946.1"/>
    </source>
</evidence>
<evidence type="ECO:0000256" key="5">
    <source>
        <dbReference type="RuleBase" id="RU363107"/>
    </source>
</evidence>
<comment type="similarity">
    <text evidence="5">Belongs to the PRA1 family.</text>
</comment>
<dbReference type="Proteomes" id="UP001149090">
    <property type="component" value="Unassembled WGS sequence"/>
</dbReference>
<dbReference type="GO" id="GO:0005794">
    <property type="term" value="C:Golgi apparatus"/>
    <property type="evidence" value="ECO:0007669"/>
    <property type="project" value="TreeGrafter"/>
</dbReference>
<dbReference type="AlphaFoldDB" id="A0A9Q0R8P2"/>
<feature type="transmembrane region" description="Helical" evidence="5">
    <location>
        <begin position="56"/>
        <end position="74"/>
    </location>
</feature>
<protein>
    <recommendedName>
        <fullName evidence="5">PRA1 family protein</fullName>
    </recommendedName>
</protein>
<comment type="subcellular location">
    <subcellularLocation>
        <location evidence="1 5">Membrane</location>
        <topology evidence="1 5">Multi-pass membrane protein</topology>
    </subcellularLocation>
</comment>
<dbReference type="EMBL" id="JAPDFW010000092">
    <property type="protein sequence ID" value="KAJ5070946.1"/>
    <property type="molecule type" value="Genomic_DNA"/>
</dbReference>
<evidence type="ECO:0000256" key="3">
    <source>
        <dbReference type="ARBA" id="ARBA00022989"/>
    </source>
</evidence>
<keyword evidence="4 5" id="KW-0472">Membrane</keyword>
<feature type="transmembrane region" description="Helical" evidence="5">
    <location>
        <begin position="86"/>
        <end position="103"/>
    </location>
</feature>
<dbReference type="OrthoDB" id="63113at2759"/>
<dbReference type="InterPro" id="IPR004895">
    <property type="entry name" value="Prenylated_rab_accept_PRA1"/>
</dbReference>
<accession>A0A9Q0R8P2</accession>
<proteinExistence type="inferred from homology"/>
<name>A0A9Q0R8P2_ANAIG</name>
<evidence type="ECO:0000256" key="1">
    <source>
        <dbReference type="ARBA" id="ARBA00004141"/>
    </source>
</evidence>
<keyword evidence="2 5" id="KW-0812">Transmembrane</keyword>
<dbReference type="GO" id="GO:0016020">
    <property type="term" value="C:membrane"/>
    <property type="evidence" value="ECO:0007669"/>
    <property type="project" value="UniProtKB-SubCell"/>
</dbReference>
<evidence type="ECO:0000313" key="7">
    <source>
        <dbReference type="Proteomes" id="UP001149090"/>
    </source>
</evidence>
<comment type="caution">
    <text evidence="6">The sequence shown here is derived from an EMBL/GenBank/DDBJ whole genome shotgun (WGS) entry which is preliminary data.</text>
</comment>
<dbReference type="PANTHER" id="PTHR19317:SF0">
    <property type="entry name" value="PRENYLATED RAB ACCEPTOR PROTEIN 1"/>
    <property type="match status" value="1"/>
</dbReference>
<organism evidence="6 7">
    <name type="scientific">Anaeramoeba ignava</name>
    <name type="common">Anaerobic marine amoeba</name>
    <dbReference type="NCBI Taxonomy" id="1746090"/>
    <lineage>
        <taxon>Eukaryota</taxon>
        <taxon>Metamonada</taxon>
        <taxon>Anaeramoebidae</taxon>
        <taxon>Anaeramoeba</taxon>
    </lineage>
</organism>
<dbReference type="Pfam" id="PF03208">
    <property type="entry name" value="PRA1"/>
    <property type="match status" value="1"/>
</dbReference>
<feature type="transmembrane region" description="Helical" evidence="5">
    <location>
        <begin position="31"/>
        <end position="50"/>
    </location>
</feature>
<feature type="transmembrane region" description="Helical" evidence="5">
    <location>
        <begin position="109"/>
        <end position="127"/>
    </location>
</feature>
<sequence>MTFKPEPWRYFVQHFEFPSISEISKRFKKNINYFFPNYFWVFITIFIFVFISNYRILIGLIIPFGLYYYFFKINKEKNIIFDAKKVLILNGLNLFNILLTSIFPNSLWIILFISFLIIIHAIFHSNSKIEIEKKKNK</sequence>